<keyword evidence="2" id="KW-1185">Reference proteome</keyword>
<evidence type="ECO:0000313" key="1">
    <source>
        <dbReference type="EMBL" id="GAA3875908.1"/>
    </source>
</evidence>
<dbReference type="EMBL" id="BAABCN010000003">
    <property type="protein sequence ID" value="GAA3875908.1"/>
    <property type="molecule type" value="Genomic_DNA"/>
</dbReference>
<comment type="caution">
    <text evidence="1">The sequence shown here is derived from an EMBL/GenBank/DDBJ whole genome shotgun (WGS) entry which is preliminary data.</text>
</comment>
<dbReference type="Proteomes" id="UP001501803">
    <property type="component" value="Unassembled WGS sequence"/>
</dbReference>
<sequence>MVEDRFSEVAAAVAIVPQLPLRRSGSHSSARVAVGPITARWHESSLVPIREVATALTNRFGARTTAAIAAEDNPKIAYRWVRNEGRPPSGEAARRLYAMYRVIGALEEFVTEPVARAWFLAANPSLSERSPLDAAREGHFQSIARAADQFLLALYRARSPR</sequence>
<evidence type="ECO:0008006" key="3">
    <source>
        <dbReference type="Google" id="ProtNLM"/>
    </source>
</evidence>
<gene>
    <name evidence="1" type="ORF">GCM10022381_18240</name>
</gene>
<accession>A0ABP7KFL6</accession>
<reference evidence="2" key="1">
    <citation type="journal article" date="2019" name="Int. J. Syst. Evol. Microbiol.">
        <title>The Global Catalogue of Microorganisms (GCM) 10K type strain sequencing project: providing services to taxonomists for standard genome sequencing and annotation.</title>
        <authorList>
            <consortium name="The Broad Institute Genomics Platform"/>
            <consortium name="The Broad Institute Genome Sequencing Center for Infectious Disease"/>
            <person name="Wu L."/>
            <person name="Ma J."/>
        </authorList>
    </citation>
    <scope>NUCLEOTIDE SEQUENCE [LARGE SCALE GENOMIC DNA]</scope>
    <source>
        <strain evidence="2">JCM 17021</strain>
    </source>
</reference>
<name>A0ABP7KFL6_9MICO</name>
<proteinExistence type="predicted"/>
<evidence type="ECO:0000313" key="2">
    <source>
        <dbReference type="Proteomes" id="UP001501803"/>
    </source>
</evidence>
<organism evidence="1 2">
    <name type="scientific">Leifsonia kafniensis</name>
    <dbReference type="NCBI Taxonomy" id="475957"/>
    <lineage>
        <taxon>Bacteria</taxon>
        <taxon>Bacillati</taxon>
        <taxon>Actinomycetota</taxon>
        <taxon>Actinomycetes</taxon>
        <taxon>Micrococcales</taxon>
        <taxon>Microbacteriaceae</taxon>
        <taxon>Leifsonia</taxon>
    </lineage>
</organism>
<protein>
    <recommendedName>
        <fullName evidence="3">XRE family transcriptional regulator</fullName>
    </recommendedName>
</protein>